<evidence type="ECO:0000313" key="6">
    <source>
        <dbReference type="EMBL" id="ACB43904.1"/>
    </source>
</evidence>
<dbReference type="GO" id="GO:0043165">
    <property type="term" value="P:Gram-negative-bacterium-type cell outer membrane assembly"/>
    <property type="evidence" value="ECO:0007669"/>
    <property type="project" value="UniProtKB-UniRule"/>
</dbReference>
<dbReference type="InterPro" id="IPR015943">
    <property type="entry name" value="WD40/YVTN_repeat-like_dom_sf"/>
</dbReference>
<organism evidence="6">
    <name type="scientific">Polynucleobacter necessarius subsp. necessarius (strain STIR1)</name>
    <dbReference type="NCBI Taxonomy" id="452638"/>
    <lineage>
        <taxon>Bacteria</taxon>
        <taxon>Pseudomonadati</taxon>
        <taxon>Pseudomonadota</taxon>
        <taxon>Betaproteobacteria</taxon>
        <taxon>Burkholderiales</taxon>
        <taxon>Burkholderiaceae</taxon>
        <taxon>Polynucleobacter</taxon>
    </lineage>
</organism>
<dbReference type="PROSITE" id="PS51257">
    <property type="entry name" value="PROKAR_LIPOPROTEIN"/>
    <property type="match status" value="1"/>
</dbReference>
<evidence type="ECO:0000256" key="4">
    <source>
        <dbReference type="HAMAP-Rule" id="MF_00923"/>
    </source>
</evidence>
<dbReference type="EMBL" id="CP001010">
    <property type="protein sequence ID" value="ACB43904.1"/>
    <property type="molecule type" value="Genomic_DNA"/>
</dbReference>
<dbReference type="AlphaFoldDB" id="B1XU77"/>
<dbReference type="PANTHER" id="PTHR34512:SF30">
    <property type="entry name" value="OUTER MEMBRANE PROTEIN ASSEMBLY FACTOR BAMB"/>
    <property type="match status" value="1"/>
</dbReference>
<dbReference type="GO" id="GO:0009279">
    <property type="term" value="C:cell outer membrane"/>
    <property type="evidence" value="ECO:0007669"/>
    <property type="project" value="UniProtKB-SubCell"/>
</dbReference>
<dbReference type="InterPro" id="IPR002372">
    <property type="entry name" value="PQQ_rpt_dom"/>
</dbReference>
<keyword evidence="1 4" id="KW-0732">Signal</keyword>
<comment type="similarity">
    <text evidence="4">Belongs to the BamB family.</text>
</comment>
<protein>
    <recommendedName>
        <fullName evidence="4">Outer membrane protein assembly factor BamB</fullName>
    </recommendedName>
</protein>
<dbReference type="InterPro" id="IPR011047">
    <property type="entry name" value="Quinoprotein_ADH-like_sf"/>
</dbReference>
<dbReference type="STRING" id="452638.Pnec_0667"/>
<feature type="domain" description="Pyrrolo-quinoline quinone repeat" evidence="5">
    <location>
        <begin position="80"/>
        <end position="310"/>
    </location>
</feature>
<dbReference type="OrthoDB" id="5173551at2"/>
<dbReference type="PANTHER" id="PTHR34512">
    <property type="entry name" value="CELL SURFACE PROTEIN"/>
    <property type="match status" value="1"/>
</dbReference>
<dbReference type="Gene3D" id="2.130.10.10">
    <property type="entry name" value="YVTN repeat-like/Quinoprotein amine dehydrogenase"/>
    <property type="match status" value="1"/>
</dbReference>
<reference evidence="6" key="1">
    <citation type="submission" date="2008-03" db="EMBL/GenBank/DDBJ databases">
        <title>Complete sequence of Polynucleobacter necessarius STIR1.</title>
        <authorList>
            <consortium name="US DOE Joint Genome Institute"/>
            <person name="Copeland A."/>
            <person name="Lucas S."/>
            <person name="Lapidus A."/>
            <person name="Barry K."/>
            <person name="Detter J.C."/>
            <person name="Glavina del Rio T."/>
            <person name="Hammon N."/>
            <person name="Israni S."/>
            <person name="Dalin E."/>
            <person name="Tice H."/>
            <person name="Pitluck S."/>
            <person name="Chain P."/>
            <person name="Malfatti S."/>
            <person name="Shin M."/>
            <person name="Vergez L."/>
            <person name="Schmutz J."/>
            <person name="Larimer F."/>
            <person name="Land M."/>
            <person name="Hauser L."/>
            <person name="Kyrpides N."/>
            <person name="Kim E."/>
            <person name="Hahn M."/>
            <person name="Richardson P."/>
        </authorList>
    </citation>
    <scope>NUCLEOTIDE SEQUENCE [LARGE SCALE GENOMIC DNA]</scope>
    <source>
        <strain evidence="6">STIR1</strain>
    </source>
</reference>
<dbReference type="SMART" id="SM00564">
    <property type="entry name" value="PQQ"/>
    <property type="match status" value="6"/>
</dbReference>
<dbReference type="GO" id="GO:0051205">
    <property type="term" value="P:protein insertion into membrane"/>
    <property type="evidence" value="ECO:0007669"/>
    <property type="project" value="UniProtKB-UniRule"/>
</dbReference>
<keyword evidence="4" id="KW-0564">Palmitate</keyword>
<dbReference type="Pfam" id="PF13360">
    <property type="entry name" value="PQQ_2"/>
    <property type="match status" value="1"/>
</dbReference>
<evidence type="ECO:0000259" key="5">
    <source>
        <dbReference type="Pfam" id="PF13360"/>
    </source>
</evidence>
<name>B1XU77_POLNS</name>
<dbReference type="NCBIfam" id="TIGR03300">
    <property type="entry name" value="assembly_YfgL"/>
    <property type="match status" value="1"/>
</dbReference>
<dbReference type="InterPro" id="IPR018391">
    <property type="entry name" value="PQQ_b-propeller_rpt"/>
</dbReference>
<dbReference type="SUPFAM" id="SSF50998">
    <property type="entry name" value="Quinoprotein alcohol dehydrogenase-like"/>
    <property type="match status" value="1"/>
</dbReference>
<keyword evidence="2 4" id="KW-0472">Membrane</keyword>
<gene>
    <name evidence="4" type="primary">bamB</name>
    <name evidence="6" type="ordered locus">Pnec_0667</name>
</gene>
<dbReference type="InterPro" id="IPR017687">
    <property type="entry name" value="BamB"/>
</dbReference>
<dbReference type="KEGG" id="pne:Pnec_0667"/>
<evidence type="ECO:0000256" key="2">
    <source>
        <dbReference type="ARBA" id="ARBA00023136"/>
    </source>
</evidence>
<evidence type="ECO:0000256" key="3">
    <source>
        <dbReference type="ARBA" id="ARBA00023237"/>
    </source>
</evidence>
<keyword evidence="3 4" id="KW-0998">Cell outer membrane</keyword>
<comment type="subcellular location">
    <subcellularLocation>
        <location evidence="4">Cell outer membrane</location>
        <topology evidence="4">Lipid-anchor</topology>
    </subcellularLocation>
</comment>
<evidence type="ECO:0000256" key="1">
    <source>
        <dbReference type="ARBA" id="ARBA00022729"/>
    </source>
</evidence>
<accession>B1XU77</accession>
<dbReference type="HOGENOM" id="CLU_027480_0_1_4"/>
<sequence>MTKEMKRLPMRIGAALVLGSVVIALVACGSSSRVRKPSELVAVSNQFDLQPVWSTSIGSSESFNFHPIVAGDAVYAASHRGNLAKIELASGNKVWEVSVPERLSVGPGSDGRTTVAVTTKGMVYAYDDTGKSIWNVSVGSEVLSEPVVAGGVVIVRALDNRFIGLDAQTGVRKWTYQRQQSALSLRVGYGMLAIANEVIVTGFAGGRFGMIAIANGGLIWETPVSFPKGFSEIERLNDVTAKPSMEGEIICAVSYQGRIGCGQARTGNLLWFKDYSSYTGTSQSADMVFSANEKSYVTAFATKDGTQIWENTQLTYRDVGESLAVGRVLIMGDAQGYIHAFSQANGEMVARIRHDSSPITAAPIAVGGLILIQSQGGKIAAYSPK</sequence>
<dbReference type="HAMAP" id="MF_00923">
    <property type="entry name" value="OM_assembly_BamB"/>
    <property type="match status" value="1"/>
</dbReference>
<dbReference type="eggNOG" id="COG1520">
    <property type="taxonomic scope" value="Bacteria"/>
</dbReference>
<keyword evidence="4 6" id="KW-0449">Lipoprotein</keyword>
<comment type="subunit">
    <text evidence="4">Part of the Bam complex.</text>
</comment>
<comment type="function">
    <text evidence="4">Part of the outer membrane protein assembly complex, which is involved in assembly and insertion of beta-barrel proteins into the outer membrane.</text>
</comment>
<proteinExistence type="inferred from homology"/>